<dbReference type="EMBL" id="MOEN01000015">
    <property type="protein sequence ID" value="OMH40486.1"/>
    <property type="molecule type" value="Genomic_DNA"/>
</dbReference>
<protein>
    <recommendedName>
        <fullName evidence="3">Formylmethanofuran dehydrogenase subunit E domain-containing protein</fullName>
    </recommendedName>
</protein>
<evidence type="ECO:0000313" key="1">
    <source>
        <dbReference type="EMBL" id="OMH40486.1"/>
    </source>
</evidence>
<dbReference type="AlphaFoldDB" id="A0A1R1ML42"/>
<dbReference type="RefSeq" id="WP_076713000.1">
    <property type="nucleotide sequence ID" value="NZ_MOEN01000015.1"/>
</dbReference>
<evidence type="ECO:0000313" key="2">
    <source>
        <dbReference type="Proteomes" id="UP000187408"/>
    </source>
</evidence>
<sequence length="198" mass="22262">MKYPKFFDEIEKIKLKDELASFLGAGNGIFEYSYYDMVKITGHSCATVAGGYLIASEGLKVLYRNGEIPERGKIKVEISKSPTENNFGVIGFVLSAITGAGGDEGFSGIPDGRFKRRELLFFNADIDYDVVMTRLDTGKKVGINYNPYAVVNPKKILKTVLNPDATEEDIETFPERFQNMVKTIFENRDKVIEVKEIY</sequence>
<name>A0A1R1ML42_9BACT</name>
<evidence type="ECO:0008006" key="3">
    <source>
        <dbReference type="Google" id="ProtNLM"/>
    </source>
</evidence>
<dbReference type="Proteomes" id="UP000187408">
    <property type="component" value="Unassembled WGS sequence"/>
</dbReference>
<proteinExistence type="predicted"/>
<dbReference type="OrthoDB" id="259311at2"/>
<reference evidence="1 2" key="1">
    <citation type="submission" date="2016-10" db="EMBL/GenBank/DDBJ databases">
        <title>Genome sequence of a sulfur-reducing bacterium Desulfurobacterium indicum K6013.</title>
        <authorList>
            <person name="Cao J."/>
            <person name="Shao Z."/>
            <person name="Alain K."/>
            <person name="Jebbar M."/>
        </authorList>
    </citation>
    <scope>NUCLEOTIDE SEQUENCE [LARGE SCALE GENOMIC DNA]</scope>
    <source>
        <strain evidence="1 2">K6013</strain>
    </source>
</reference>
<dbReference type="STRING" id="1914305.BLW93_04950"/>
<organism evidence="1 2">
    <name type="scientific">Desulfurobacterium indicum</name>
    <dbReference type="NCBI Taxonomy" id="1914305"/>
    <lineage>
        <taxon>Bacteria</taxon>
        <taxon>Pseudomonadati</taxon>
        <taxon>Aquificota</taxon>
        <taxon>Aquificia</taxon>
        <taxon>Desulfurobacteriales</taxon>
        <taxon>Desulfurobacteriaceae</taxon>
        <taxon>Desulfurobacterium</taxon>
    </lineage>
</organism>
<keyword evidence="2" id="KW-1185">Reference proteome</keyword>
<comment type="caution">
    <text evidence="1">The sequence shown here is derived from an EMBL/GenBank/DDBJ whole genome shotgun (WGS) entry which is preliminary data.</text>
</comment>
<accession>A0A1R1ML42</accession>
<gene>
    <name evidence="1" type="ORF">BLW93_04950</name>
</gene>